<evidence type="ECO:0000313" key="3">
    <source>
        <dbReference type="EMBL" id="QPI53617.1"/>
    </source>
</evidence>
<sequence length="109" mass="11905">MSSSSSVSHGAGVRRDHADHRRGVARAPGIGRPALVRRHEGPRPKLLSSVVVGLPDDDLGQRAHAIVQAEPGTTARELLDFLVDRLVRYKIPRSVEFTDRPPRDDSGKV</sequence>
<evidence type="ECO:0000259" key="2">
    <source>
        <dbReference type="Pfam" id="PF13193"/>
    </source>
</evidence>
<dbReference type="Pfam" id="PF13193">
    <property type="entry name" value="AMP-binding_C"/>
    <property type="match status" value="1"/>
</dbReference>
<proteinExistence type="predicted"/>
<dbReference type="Gene3D" id="3.30.300.30">
    <property type="match status" value="1"/>
</dbReference>
<feature type="domain" description="AMP-binding enzyme C-terminal" evidence="2">
    <location>
        <begin position="49"/>
        <end position="108"/>
    </location>
</feature>
<feature type="compositionally biased region" description="Basic and acidic residues" evidence="1">
    <location>
        <begin position="13"/>
        <end position="22"/>
    </location>
</feature>
<feature type="region of interest" description="Disordered" evidence="1">
    <location>
        <begin position="1"/>
        <end position="42"/>
    </location>
</feature>
<organism evidence="3 4">
    <name type="scientific">Streptomyces malaysiensis</name>
    <dbReference type="NCBI Taxonomy" id="92644"/>
    <lineage>
        <taxon>Bacteria</taxon>
        <taxon>Bacillati</taxon>
        <taxon>Actinomycetota</taxon>
        <taxon>Actinomycetes</taxon>
        <taxon>Kitasatosporales</taxon>
        <taxon>Streptomycetaceae</taxon>
        <taxon>Streptomyces</taxon>
        <taxon>Streptomyces violaceusniger group</taxon>
    </lineage>
</organism>
<gene>
    <name evidence="3" type="ORF">I1A49_00460</name>
</gene>
<dbReference type="SUPFAM" id="SSF56801">
    <property type="entry name" value="Acetyl-CoA synthetase-like"/>
    <property type="match status" value="1"/>
</dbReference>
<accession>A0ABX6VVY8</accession>
<name>A0ABX6VVY8_STRMQ</name>
<dbReference type="InterPro" id="IPR045851">
    <property type="entry name" value="AMP-bd_C_sf"/>
</dbReference>
<dbReference type="EMBL" id="CP065050">
    <property type="protein sequence ID" value="QPI53617.1"/>
    <property type="molecule type" value="Genomic_DNA"/>
</dbReference>
<keyword evidence="4" id="KW-1185">Reference proteome</keyword>
<reference evidence="3 4" key="1">
    <citation type="submission" date="2020-11" db="EMBL/GenBank/DDBJ databases">
        <title>Complete genome sequence unveiled secondary metabolic potentials in Streptomyces solisilvae HNM0141.</title>
        <authorList>
            <person name="Huang X."/>
        </authorList>
    </citation>
    <scope>NUCLEOTIDE SEQUENCE [LARGE SCALE GENOMIC DNA]</scope>
    <source>
        <strain evidence="3 4">HNM0141</strain>
    </source>
</reference>
<dbReference type="Proteomes" id="UP000663421">
    <property type="component" value="Chromosome"/>
</dbReference>
<evidence type="ECO:0000256" key="1">
    <source>
        <dbReference type="SAM" id="MobiDB-lite"/>
    </source>
</evidence>
<dbReference type="InterPro" id="IPR025110">
    <property type="entry name" value="AMP-bd_C"/>
</dbReference>
<evidence type="ECO:0000313" key="4">
    <source>
        <dbReference type="Proteomes" id="UP000663421"/>
    </source>
</evidence>
<protein>
    <recommendedName>
        <fullName evidence="2">AMP-binding enzyme C-terminal domain-containing protein</fullName>
    </recommendedName>
</protein>